<dbReference type="Proteomes" id="UP001054837">
    <property type="component" value="Unassembled WGS sequence"/>
</dbReference>
<proteinExistence type="inferred from homology"/>
<comment type="caution">
    <text evidence="15">The sequence shown here is derived from an EMBL/GenBank/DDBJ whole genome shotgun (WGS) entry which is preliminary data.</text>
</comment>
<keyword evidence="6" id="KW-0945">Host-virus interaction</keyword>
<protein>
    <recommendedName>
        <fullName evidence="5">Protein DP71L</fullName>
    </recommendedName>
    <alternativeName>
        <fullName evidence="12">MyD116 homolog</fullName>
    </alternativeName>
</protein>
<keyword evidence="9" id="KW-0426">Late protein</keyword>
<evidence type="ECO:0000256" key="9">
    <source>
        <dbReference type="ARBA" id="ARBA00022921"/>
    </source>
</evidence>
<evidence type="ECO:0000256" key="10">
    <source>
        <dbReference type="ARBA" id="ARBA00023258"/>
    </source>
</evidence>
<comment type="function">
    <text evidence="1">Interacts with the host phosphatase PP1 catalytic subunit (PPP1CB) and recruits it to dephosphorylate EIF2S1/eIF2alpha and therefore restores the host translation that has been shut-down by the host. Also inhibits the EIF2S1/eIF2alpha-ATF4-DDIT3/CHOP pathway.</text>
</comment>
<comment type="subunit">
    <text evidence="4">Interacts (via C-terminus) with host PPP1CB.</text>
</comment>
<evidence type="ECO:0000256" key="12">
    <source>
        <dbReference type="ARBA" id="ARBA00031298"/>
    </source>
</evidence>
<name>A0AAV4V6A3_9ARAC</name>
<evidence type="ECO:0000256" key="6">
    <source>
        <dbReference type="ARBA" id="ARBA00022581"/>
    </source>
</evidence>
<evidence type="ECO:0000259" key="14">
    <source>
        <dbReference type="Pfam" id="PF10488"/>
    </source>
</evidence>
<gene>
    <name evidence="15" type="primary">AVEN_170273_1</name>
    <name evidence="15" type="ORF">CDAR_66601</name>
</gene>
<keyword evidence="11" id="KW-0899">Viral immunoevasion</keyword>
<dbReference type="Pfam" id="PF10488">
    <property type="entry name" value="PP1c_bdg"/>
    <property type="match status" value="1"/>
</dbReference>
<evidence type="ECO:0000256" key="4">
    <source>
        <dbReference type="ARBA" id="ARBA00011204"/>
    </source>
</evidence>
<feature type="compositionally biased region" description="Basic residues" evidence="13">
    <location>
        <begin position="158"/>
        <end position="175"/>
    </location>
</feature>
<dbReference type="PANTHER" id="PTHR16489:SF12">
    <property type="entry name" value="GH11727P"/>
    <property type="match status" value="1"/>
</dbReference>
<evidence type="ECO:0000256" key="8">
    <source>
        <dbReference type="ARBA" id="ARBA00022830"/>
    </source>
</evidence>
<feature type="domain" description="Protein phosphatase 1 regulatory subunit 15A/B C-terminal" evidence="14">
    <location>
        <begin position="416"/>
        <end position="478"/>
    </location>
</feature>
<keyword evidence="7" id="KW-1090">Inhibition of host innate immune response by virus</keyword>
<evidence type="ECO:0000313" key="15">
    <source>
        <dbReference type="EMBL" id="GIY65573.1"/>
    </source>
</evidence>
<comment type="similarity">
    <text evidence="3">Belongs to the PPP1R15 family.</text>
</comment>
<dbReference type="GO" id="GO:0005783">
    <property type="term" value="C:endoplasmic reticulum"/>
    <property type="evidence" value="ECO:0007669"/>
    <property type="project" value="TreeGrafter"/>
</dbReference>
<sequence>MSSYLMGSLMSQNFTGSRTYVGNVVNMKPNVYSQYHTDNFEGEDMSYSQFSPFLSTANFINQSLTTKNLNSERFPKLENLTDCHKKFPIIDQNSDLVDSLIVAESSAFIQNLSLYFSRMLIKPTLMPRHYIYKRPFTVGSASRLESYSSKLKKLTKGSKKKFHHKKTRKNVRKKSPNFVNNPKSKRKKFEKMSSVVPGVNSSQIYQESESDSWYTTDTSCIDSDSSCGINKMHNAKDNDVVHSNVSTFLIAVQSDDHEDSDWDDNSDSDTLNETSDIFITCSSKASDAFNVDEVRECSSEDSCDSDDSSNSMDNRICYDKNFPKPYSCTSTFVIPLESDSDDDSDWDEATDSEWSADDLDFSFPGLYLDNLNSTPKTITAIFTLDDDCQTNPFLLEVNRKWNEANMEIVKKPKSSKKVSFAPEEKLVQVLEVESYNRKGEWEIYALERVRFKNRINELEKVISPCLSKEHRQKVFQKMYEAQ</sequence>
<dbReference type="GO" id="GO:0034976">
    <property type="term" value="P:response to endoplasmic reticulum stress"/>
    <property type="evidence" value="ECO:0007669"/>
    <property type="project" value="TreeGrafter"/>
</dbReference>
<evidence type="ECO:0000313" key="16">
    <source>
        <dbReference type="Proteomes" id="UP001054837"/>
    </source>
</evidence>
<dbReference type="PANTHER" id="PTHR16489">
    <property type="entry name" value="GH11727P"/>
    <property type="match status" value="1"/>
</dbReference>
<accession>A0AAV4V6A3</accession>
<dbReference type="GO" id="GO:0051246">
    <property type="term" value="P:regulation of protein metabolic process"/>
    <property type="evidence" value="ECO:0007669"/>
    <property type="project" value="UniProtKB-ARBA"/>
</dbReference>
<dbReference type="InterPro" id="IPR019523">
    <property type="entry name" value="Prot_Pase1_reg-su15A/B_C"/>
</dbReference>
<dbReference type="GO" id="GO:0019888">
    <property type="term" value="F:protein phosphatase regulator activity"/>
    <property type="evidence" value="ECO:0007669"/>
    <property type="project" value="TreeGrafter"/>
</dbReference>
<feature type="region of interest" description="Disordered" evidence="13">
    <location>
        <begin position="158"/>
        <end position="186"/>
    </location>
</feature>
<dbReference type="InterPro" id="IPR051254">
    <property type="entry name" value="PPP1R15"/>
</dbReference>
<keyword evidence="8" id="KW-1114">Inhibition of host interferon signaling pathway by virus</keyword>
<evidence type="ECO:0000256" key="7">
    <source>
        <dbReference type="ARBA" id="ARBA00022632"/>
    </source>
</evidence>
<organism evidence="15 16">
    <name type="scientific">Caerostris darwini</name>
    <dbReference type="NCBI Taxonomy" id="1538125"/>
    <lineage>
        <taxon>Eukaryota</taxon>
        <taxon>Metazoa</taxon>
        <taxon>Ecdysozoa</taxon>
        <taxon>Arthropoda</taxon>
        <taxon>Chelicerata</taxon>
        <taxon>Arachnida</taxon>
        <taxon>Araneae</taxon>
        <taxon>Araneomorphae</taxon>
        <taxon>Entelegynae</taxon>
        <taxon>Araneoidea</taxon>
        <taxon>Araneidae</taxon>
        <taxon>Caerostris</taxon>
    </lineage>
</organism>
<dbReference type="AlphaFoldDB" id="A0AAV4V6A3"/>
<evidence type="ECO:0000256" key="13">
    <source>
        <dbReference type="SAM" id="MobiDB-lite"/>
    </source>
</evidence>
<dbReference type="GO" id="GO:0000164">
    <property type="term" value="C:protein phosphatase type 1 complex"/>
    <property type="evidence" value="ECO:0007669"/>
    <property type="project" value="TreeGrafter"/>
</dbReference>
<reference evidence="15 16" key="1">
    <citation type="submission" date="2021-06" db="EMBL/GenBank/DDBJ databases">
        <title>Caerostris darwini draft genome.</title>
        <authorList>
            <person name="Kono N."/>
            <person name="Arakawa K."/>
        </authorList>
    </citation>
    <scope>NUCLEOTIDE SEQUENCE [LARGE SCALE GENOMIC DNA]</scope>
</reference>
<keyword evidence="10" id="KW-0922">Interferon antiviral system evasion</keyword>
<evidence type="ECO:0000256" key="5">
    <source>
        <dbReference type="ARBA" id="ARBA00019072"/>
    </source>
</evidence>
<evidence type="ECO:0000256" key="11">
    <source>
        <dbReference type="ARBA" id="ARBA00023280"/>
    </source>
</evidence>
<evidence type="ECO:0000256" key="2">
    <source>
        <dbReference type="ARBA" id="ARBA00007512"/>
    </source>
</evidence>
<evidence type="ECO:0000256" key="3">
    <source>
        <dbReference type="ARBA" id="ARBA00010161"/>
    </source>
</evidence>
<evidence type="ECO:0000256" key="1">
    <source>
        <dbReference type="ARBA" id="ARBA00003756"/>
    </source>
</evidence>
<dbReference type="EMBL" id="BPLQ01012458">
    <property type="protein sequence ID" value="GIY65573.1"/>
    <property type="molecule type" value="Genomic_DNA"/>
</dbReference>
<keyword evidence="16" id="KW-1185">Reference proteome</keyword>
<comment type="similarity">
    <text evidence="2">Belongs to the asfivirus DP71L family.</text>
</comment>
<dbReference type="GO" id="GO:0039502">
    <property type="term" value="P:symbiont-mediated suppression of host type I interferon-mediated signaling pathway"/>
    <property type="evidence" value="ECO:0007669"/>
    <property type="project" value="UniProtKB-KW"/>
</dbReference>